<accession>A0A2T7NCX5</accession>
<keyword evidence="4" id="KW-0862">Zinc</keyword>
<evidence type="ECO:0000256" key="4">
    <source>
        <dbReference type="ARBA" id="ARBA00022833"/>
    </source>
</evidence>
<dbReference type="Pfam" id="PF00096">
    <property type="entry name" value="zf-C2H2"/>
    <property type="match status" value="2"/>
</dbReference>
<keyword evidence="1" id="KW-0479">Metal-binding</keyword>
<dbReference type="FunFam" id="3.30.160.60:FF:000417">
    <property type="entry name" value="Zinc finger protein"/>
    <property type="match status" value="1"/>
</dbReference>
<proteinExistence type="predicted"/>
<dbReference type="FunFam" id="3.30.160.60:FF:000624">
    <property type="entry name" value="zinc finger protein 697"/>
    <property type="match status" value="1"/>
</dbReference>
<keyword evidence="3 5" id="KW-0863">Zinc-finger</keyword>
<evidence type="ECO:0000256" key="2">
    <source>
        <dbReference type="ARBA" id="ARBA00022737"/>
    </source>
</evidence>
<dbReference type="EMBL" id="PZQS01000014">
    <property type="protein sequence ID" value="PVD19028.1"/>
    <property type="molecule type" value="Genomic_DNA"/>
</dbReference>
<organism evidence="8 9">
    <name type="scientific">Pomacea canaliculata</name>
    <name type="common">Golden apple snail</name>
    <dbReference type="NCBI Taxonomy" id="400727"/>
    <lineage>
        <taxon>Eukaryota</taxon>
        <taxon>Metazoa</taxon>
        <taxon>Spiralia</taxon>
        <taxon>Lophotrochozoa</taxon>
        <taxon>Mollusca</taxon>
        <taxon>Gastropoda</taxon>
        <taxon>Caenogastropoda</taxon>
        <taxon>Architaenioglossa</taxon>
        <taxon>Ampullarioidea</taxon>
        <taxon>Ampullariidae</taxon>
        <taxon>Pomacea</taxon>
    </lineage>
</organism>
<dbReference type="SMART" id="SM00355">
    <property type="entry name" value="ZnF_C2H2"/>
    <property type="match status" value="2"/>
</dbReference>
<feature type="region of interest" description="Disordered" evidence="6">
    <location>
        <begin position="133"/>
        <end position="154"/>
    </location>
</feature>
<feature type="compositionally biased region" description="Polar residues" evidence="6">
    <location>
        <begin position="133"/>
        <end position="147"/>
    </location>
</feature>
<dbReference type="STRING" id="400727.A0A2T7NCX5"/>
<gene>
    <name evidence="8" type="ORF">C0Q70_21587</name>
</gene>
<dbReference type="SUPFAM" id="SSF57667">
    <property type="entry name" value="beta-beta-alpha zinc fingers"/>
    <property type="match status" value="1"/>
</dbReference>
<dbReference type="InterPro" id="IPR036236">
    <property type="entry name" value="Znf_C2H2_sf"/>
</dbReference>
<dbReference type="PROSITE" id="PS00028">
    <property type="entry name" value="ZINC_FINGER_C2H2_1"/>
    <property type="match status" value="2"/>
</dbReference>
<dbReference type="GO" id="GO:0008270">
    <property type="term" value="F:zinc ion binding"/>
    <property type="evidence" value="ECO:0007669"/>
    <property type="project" value="UniProtKB-KW"/>
</dbReference>
<dbReference type="InterPro" id="IPR013087">
    <property type="entry name" value="Znf_C2H2_type"/>
</dbReference>
<name>A0A2T7NCX5_POMCA</name>
<reference evidence="8 9" key="1">
    <citation type="submission" date="2018-04" db="EMBL/GenBank/DDBJ databases">
        <title>The genome of golden apple snail Pomacea canaliculata provides insight into stress tolerance and invasive adaptation.</title>
        <authorList>
            <person name="Liu C."/>
            <person name="Liu B."/>
            <person name="Ren Y."/>
            <person name="Zhang Y."/>
            <person name="Wang H."/>
            <person name="Li S."/>
            <person name="Jiang F."/>
            <person name="Yin L."/>
            <person name="Zhang G."/>
            <person name="Qian W."/>
            <person name="Fan W."/>
        </authorList>
    </citation>
    <scope>NUCLEOTIDE SEQUENCE [LARGE SCALE GENOMIC DNA]</scope>
    <source>
        <strain evidence="8">SZHN2017</strain>
        <tissue evidence="8">Muscle</tissue>
    </source>
</reference>
<evidence type="ECO:0000313" key="8">
    <source>
        <dbReference type="EMBL" id="PVD19028.1"/>
    </source>
</evidence>
<evidence type="ECO:0000256" key="5">
    <source>
        <dbReference type="PROSITE-ProRule" id="PRU00042"/>
    </source>
</evidence>
<feature type="domain" description="C2H2-type" evidence="7">
    <location>
        <begin position="10"/>
        <end position="37"/>
    </location>
</feature>
<keyword evidence="2" id="KW-0677">Repeat</keyword>
<sequence length="179" mass="19610">MRSHTGDRPFLCSECGAAFARAHNLTVHMRTHTGVKPYKCEECGTMFSDSGNFSKHKKTKHGDTAKTFPSKTAASKDFVTNVEQQLGIVSHYLAPPMQCTTPSMPLQHHMVSQSMVLPQHPLSPALLAQNQSCVSPSSNASNGSMHCTSPMPAPAHQVQEYRSTPIDGVSYSSYYNYSF</sequence>
<dbReference type="Gene3D" id="3.30.160.60">
    <property type="entry name" value="Classic Zinc Finger"/>
    <property type="match status" value="2"/>
</dbReference>
<dbReference type="AlphaFoldDB" id="A0A2T7NCX5"/>
<dbReference type="Proteomes" id="UP000245119">
    <property type="component" value="Linkage Group LG14"/>
</dbReference>
<keyword evidence="9" id="KW-1185">Reference proteome</keyword>
<dbReference type="PROSITE" id="PS50157">
    <property type="entry name" value="ZINC_FINGER_C2H2_2"/>
    <property type="match status" value="2"/>
</dbReference>
<comment type="caution">
    <text evidence="8">The sequence shown here is derived from an EMBL/GenBank/DDBJ whole genome shotgun (WGS) entry which is preliminary data.</text>
</comment>
<evidence type="ECO:0000259" key="7">
    <source>
        <dbReference type="PROSITE" id="PS50157"/>
    </source>
</evidence>
<dbReference type="OrthoDB" id="3533395at2759"/>
<protein>
    <recommendedName>
        <fullName evidence="7">C2H2-type domain-containing protein</fullName>
    </recommendedName>
</protein>
<evidence type="ECO:0000256" key="6">
    <source>
        <dbReference type="SAM" id="MobiDB-lite"/>
    </source>
</evidence>
<feature type="domain" description="C2H2-type" evidence="7">
    <location>
        <begin position="38"/>
        <end position="66"/>
    </location>
</feature>
<dbReference type="PANTHER" id="PTHR23235">
    <property type="entry name" value="KRUEPPEL-LIKE TRANSCRIPTION FACTOR"/>
    <property type="match status" value="1"/>
</dbReference>
<evidence type="ECO:0000256" key="3">
    <source>
        <dbReference type="ARBA" id="ARBA00022771"/>
    </source>
</evidence>
<evidence type="ECO:0000256" key="1">
    <source>
        <dbReference type="ARBA" id="ARBA00022723"/>
    </source>
</evidence>
<evidence type="ECO:0000313" key="9">
    <source>
        <dbReference type="Proteomes" id="UP000245119"/>
    </source>
</evidence>